<evidence type="ECO:0000313" key="2">
    <source>
        <dbReference type="EMBL" id="KAA3481477.1"/>
    </source>
</evidence>
<dbReference type="AlphaFoldDB" id="A0A5B6WKA1"/>
<evidence type="ECO:0000313" key="3">
    <source>
        <dbReference type="Proteomes" id="UP000325315"/>
    </source>
</evidence>
<name>A0A5B6WKA1_9ROSI</name>
<reference evidence="3" key="1">
    <citation type="journal article" date="2019" name="Plant Biotechnol. J.">
        <title>Genome sequencing of the Australian wild diploid species Gossypium australe highlights disease resistance and delayed gland morphogenesis.</title>
        <authorList>
            <person name="Cai Y."/>
            <person name="Cai X."/>
            <person name="Wang Q."/>
            <person name="Wang P."/>
            <person name="Zhang Y."/>
            <person name="Cai C."/>
            <person name="Xu Y."/>
            <person name="Wang K."/>
            <person name="Zhou Z."/>
            <person name="Wang C."/>
            <person name="Geng S."/>
            <person name="Li B."/>
            <person name="Dong Q."/>
            <person name="Hou Y."/>
            <person name="Wang H."/>
            <person name="Ai P."/>
            <person name="Liu Z."/>
            <person name="Yi F."/>
            <person name="Sun M."/>
            <person name="An G."/>
            <person name="Cheng J."/>
            <person name="Zhang Y."/>
            <person name="Shi Q."/>
            <person name="Xie Y."/>
            <person name="Shi X."/>
            <person name="Chang Y."/>
            <person name="Huang F."/>
            <person name="Chen Y."/>
            <person name="Hong S."/>
            <person name="Mi L."/>
            <person name="Sun Q."/>
            <person name="Zhang L."/>
            <person name="Zhou B."/>
            <person name="Peng R."/>
            <person name="Zhang X."/>
            <person name="Liu F."/>
        </authorList>
    </citation>
    <scope>NUCLEOTIDE SEQUENCE [LARGE SCALE GENOMIC DNA]</scope>
    <source>
        <strain evidence="3">cv. PA1801</strain>
    </source>
</reference>
<accession>A0A5B6WKA1</accession>
<dbReference type="PANTHER" id="PTHR32108:SF5">
    <property type="entry name" value="DYNACTIN SUBUNIT 1-LIKE"/>
    <property type="match status" value="1"/>
</dbReference>
<keyword evidence="3" id="KW-1185">Reference proteome</keyword>
<organism evidence="2 3">
    <name type="scientific">Gossypium australe</name>
    <dbReference type="NCBI Taxonomy" id="47621"/>
    <lineage>
        <taxon>Eukaryota</taxon>
        <taxon>Viridiplantae</taxon>
        <taxon>Streptophyta</taxon>
        <taxon>Embryophyta</taxon>
        <taxon>Tracheophyta</taxon>
        <taxon>Spermatophyta</taxon>
        <taxon>Magnoliopsida</taxon>
        <taxon>eudicotyledons</taxon>
        <taxon>Gunneridae</taxon>
        <taxon>Pentapetalae</taxon>
        <taxon>rosids</taxon>
        <taxon>malvids</taxon>
        <taxon>Malvales</taxon>
        <taxon>Malvaceae</taxon>
        <taxon>Malvoideae</taxon>
        <taxon>Gossypium</taxon>
    </lineage>
</organism>
<feature type="region of interest" description="Disordered" evidence="1">
    <location>
        <begin position="1"/>
        <end position="22"/>
    </location>
</feature>
<dbReference type="OrthoDB" id="999492at2759"/>
<dbReference type="PANTHER" id="PTHR32108">
    <property type="entry name" value="DNA-DIRECTED RNA POLYMERASE SUBUNIT ALPHA"/>
    <property type="match status" value="1"/>
</dbReference>
<comment type="caution">
    <text evidence="2">The sequence shown here is derived from an EMBL/GenBank/DDBJ whole genome shotgun (WGS) entry which is preliminary data.</text>
</comment>
<dbReference type="EMBL" id="SMMG02000003">
    <property type="protein sequence ID" value="KAA3481477.1"/>
    <property type="molecule type" value="Genomic_DNA"/>
</dbReference>
<evidence type="ECO:0000256" key="1">
    <source>
        <dbReference type="SAM" id="MobiDB-lite"/>
    </source>
</evidence>
<sequence length="146" mass="16475">MDIVKFDDPSGPNVAGNTLPSHSDKRANMIIESGEKKTKMNVVELKTPLKWVWKKIVKTRKDEELLALVQNLMDNKELKLFEYAKGSEGKDVCASEEGSTKKVYKVNHPVVIISRPRSNEAGVKITPKVIIQKPVAFLYEDNKRVP</sequence>
<proteinExistence type="predicted"/>
<dbReference type="Proteomes" id="UP000325315">
    <property type="component" value="Unassembled WGS sequence"/>
</dbReference>
<protein>
    <submittedName>
        <fullName evidence="2">Uncharacterized protein</fullName>
    </submittedName>
</protein>
<gene>
    <name evidence="2" type="ORF">EPI10_021840</name>
</gene>